<dbReference type="PROSITE" id="PS50059">
    <property type="entry name" value="FKBP_PPIASE"/>
    <property type="match status" value="1"/>
</dbReference>
<dbReference type="Pfam" id="PF01346">
    <property type="entry name" value="FKBP_N"/>
    <property type="match status" value="1"/>
</dbReference>
<dbReference type="Proteomes" id="UP000570166">
    <property type="component" value="Unassembled WGS sequence"/>
</dbReference>
<evidence type="ECO:0000259" key="9">
    <source>
        <dbReference type="PROSITE" id="PS50059"/>
    </source>
</evidence>
<keyword evidence="8" id="KW-0812">Transmembrane</keyword>
<dbReference type="Pfam" id="PF00254">
    <property type="entry name" value="FKBP_C"/>
    <property type="match status" value="1"/>
</dbReference>
<keyword evidence="3 5" id="KW-0697">Rotamase</keyword>
<name>A0A838L974_9SPHN</name>
<evidence type="ECO:0000256" key="1">
    <source>
        <dbReference type="ARBA" id="ARBA00000971"/>
    </source>
</evidence>
<dbReference type="InterPro" id="IPR000774">
    <property type="entry name" value="PPIase_FKBP_N"/>
</dbReference>
<evidence type="ECO:0000256" key="5">
    <source>
        <dbReference type="PROSITE-ProRule" id="PRU00277"/>
    </source>
</evidence>
<keyword evidence="8" id="KW-0472">Membrane</keyword>
<dbReference type="Gene3D" id="3.10.50.40">
    <property type="match status" value="1"/>
</dbReference>
<keyword evidence="11" id="KW-1185">Reference proteome</keyword>
<evidence type="ECO:0000256" key="6">
    <source>
        <dbReference type="RuleBase" id="RU003915"/>
    </source>
</evidence>
<feature type="domain" description="PPIase FKBP-type" evidence="9">
    <location>
        <begin position="85"/>
        <end position="172"/>
    </location>
</feature>
<dbReference type="PANTHER" id="PTHR43811:SF19">
    <property type="entry name" value="39 KDA FK506-BINDING NUCLEAR PROTEIN"/>
    <property type="match status" value="1"/>
</dbReference>
<protein>
    <recommendedName>
        <fullName evidence="6">Peptidyl-prolyl cis-trans isomerase</fullName>
        <ecNumber evidence="6">5.2.1.8</ecNumber>
    </recommendedName>
</protein>
<dbReference type="InterPro" id="IPR001179">
    <property type="entry name" value="PPIase_FKBP_dom"/>
</dbReference>
<accession>A0A838L974</accession>
<dbReference type="GO" id="GO:0003755">
    <property type="term" value="F:peptidyl-prolyl cis-trans isomerase activity"/>
    <property type="evidence" value="ECO:0007669"/>
    <property type="project" value="UniProtKB-UniRule"/>
</dbReference>
<keyword evidence="4 5" id="KW-0413">Isomerase</keyword>
<keyword evidence="8" id="KW-1133">Transmembrane helix</keyword>
<comment type="similarity">
    <text evidence="2 6">Belongs to the FKBP-type PPIase family.</text>
</comment>
<evidence type="ECO:0000256" key="7">
    <source>
        <dbReference type="SAM" id="MobiDB-lite"/>
    </source>
</evidence>
<feature type="region of interest" description="Disordered" evidence="7">
    <location>
        <begin position="175"/>
        <end position="197"/>
    </location>
</feature>
<evidence type="ECO:0000256" key="3">
    <source>
        <dbReference type="ARBA" id="ARBA00023110"/>
    </source>
</evidence>
<dbReference type="InterPro" id="IPR046357">
    <property type="entry name" value="PPIase_dom_sf"/>
</dbReference>
<sequence length="197" mass="20026">MSEVTAVPLRPVAKGTLTKVWLGVGVAVVVGVGVALAGTYKQVAMGQPPSVFLAKNAKKHGVVTTASGLEYEVLAPGVGNAPGPQDIVLIDYDGKLLDGTTFDSTAQHGQPAVMPVAGSIPGFSEGLQLMHKGARYRFWIPPQLGYGEQGAGDGVIPPNSVLQFDVTLREIAPQQPGYGQAGMGGAEGVPGGAGGQP</sequence>
<evidence type="ECO:0000313" key="10">
    <source>
        <dbReference type="EMBL" id="MBA2934686.1"/>
    </source>
</evidence>
<comment type="catalytic activity">
    <reaction evidence="1 5 6">
        <text>[protein]-peptidylproline (omega=180) = [protein]-peptidylproline (omega=0)</text>
        <dbReference type="Rhea" id="RHEA:16237"/>
        <dbReference type="Rhea" id="RHEA-COMP:10747"/>
        <dbReference type="Rhea" id="RHEA-COMP:10748"/>
        <dbReference type="ChEBI" id="CHEBI:83833"/>
        <dbReference type="ChEBI" id="CHEBI:83834"/>
        <dbReference type="EC" id="5.2.1.8"/>
    </reaction>
</comment>
<evidence type="ECO:0000256" key="4">
    <source>
        <dbReference type="ARBA" id="ARBA00023235"/>
    </source>
</evidence>
<gene>
    <name evidence="10" type="ORF">HZF05_11325</name>
</gene>
<proteinExistence type="inferred from homology"/>
<evidence type="ECO:0000256" key="8">
    <source>
        <dbReference type="SAM" id="Phobius"/>
    </source>
</evidence>
<dbReference type="AlphaFoldDB" id="A0A838L974"/>
<dbReference type="SUPFAM" id="SSF54534">
    <property type="entry name" value="FKBP-like"/>
    <property type="match status" value="1"/>
</dbReference>
<dbReference type="EC" id="5.2.1.8" evidence="6"/>
<dbReference type="EMBL" id="JACEIB010000007">
    <property type="protein sequence ID" value="MBA2934686.1"/>
    <property type="molecule type" value="Genomic_DNA"/>
</dbReference>
<dbReference type="RefSeq" id="WP_160366473.1">
    <property type="nucleotide sequence ID" value="NZ_JACEIB010000007.1"/>
</dbReference>
<dbReference type="GO" id="GO:0006457">
    <property type="term" value="P:protein folding"/>
    <property type="evidence" value="ECO:0007669"/>
    <property type="project" value="InterPro"/>
</dbReference>
<comment type="caution">
    <text evidence="10">The sequence shown here is derived from an EMBL/GenBank/DDBJ whole genome shotgun (WGS) entry which is preliminary data.</text>
</comment>
<organism evidence="10 11">
    <name type="scientific">Sphingomonas chungangi</name>
    <dbReference type="NCBI Taxonomy" id="2683589"/>
    <lineage>
        <taxon>Bacteria</taxon>
        <taxon>Pseudomonadati</taxon>
        <taxon>Pseudomonadota</taxon>
        <taxon>Alphaproteobacteria</taxon>
        <taxon>Sphingomonadales</taxon>
        <taxon>Sphingomonadaceae</taxon>
        <taxon>Sphingomonas</taxon>
    </lineage>
</organism>
<evidence type="ECO:0000313" key="11">
    <source>
        <dbReference type="Proteomes" id="UP000570166"/>
    </source>
</evidence>
<evidence type="ECO:0000256" key="2">
    <source>
        <dbReference type="ARBA" id="ARBA00006577"/>
    </source>
</evidence>
<feature type="compositionally biased region" description="Gly residues" evidence="7">
    <location>
        <begin position="179"/>
        <end position="197"/>
    </location>
</feature>
<reference evidence="10 11" key="1">
    <citation type="submission" date="2020-07" db="EMBL/GenBank/DDBJ databases">
        <authorList>
            <person name="Sun Q."/>
        </authorList>
    </citation>
    <scope>NUCLEOTIDE SEQUENCE [LARGE SCALE GENOMIC DNA]</scope>
    <source>
        <strain evidence="10 11">CGMCC 1.13654</strain>
    </source>
</reference>
<feature type="transmembrane region" description="Helical" evidence="8">
    <location>
        <begin position="20"/>
        <end position="40"/>
    </location>
</feature>
<dbReference type="PANTHER" id="PTHR43811">
    <property type="entry name" value="FKBP-TYPE PEPTIDYL-PROLYL CIS-TRANS ISOMERASE FKPA"/>
    <property type="match status" value="1"/>
</dbReference>